<feature type="non-terminal residue" evidence="1">
    <location>
        <position position="1"/>
    </location>
</feature>
<reference evidence="1 2" key="1">
    <citation type="submission" date="2021-06" db="EMBL/GenBank/DDBJ databases">
        <authorList>
            <person name="Kallberg Y."/>
            <person name="Tangrot J."/>
            <person name="Rosling A."/>
        </authorList>
    </citation>
    <scope>NUCLEOTIDE SEQUENCE [LARGE SCALE GENOMIC DNA]</scope>
    <source>
        <strain evidence="1 2">120-4 pot B 10/14</strain>
    </source>
</reference>
<evidence type="ECO:0000313" key="1">
    <source>
        <dbReference type="EMBL" id="CAG8787933.1"/>
    </source>
</evidence>
<proteinExistence type="predicted"/>
<keyword evidence="2" id="KW-1185">Reference proteome</keyword>
<evidence type="ECO:0000313" key="2">
    <source>
        <dbReference type="Proteomes" id="UP000789901"/>
    </source>
</evidence>
<dbReference type="Proteomes" id="UP000789901">
    <property type="component" value="Unassembled WGS sequence"/>
</dbReference>
<gene>
    <name evidence="1" type="ORF">GMARGA_LOCUS20754</name>
</gene>
<sequence length="46" mass="5280">PLIPDLNSLLVMPSKKVCYSVYLVSTKNIEQPWGVSIEEKKLKYEV</sequence>
<name>A0ABN7VN34_GIGMA</name>
<comment type="caution">
    <text evidence="1">The sequence shown here is derived from an EMBL/GenBank/DDBJ whole genome shotgun (WGS) entry which is preliminary data.</text>
</comment>
<organism evidence="1 2">
    <name type="scientific">Gigaspora margarita</name>
    <dbReference type="NCBI Taxonomy" id="4874"/>
    <lineage>
        <taxon>Eukaryota</taxon>
        <taxon>Fungi</taxon>
        <taxon>Fungi incertae sedis</taxon>
        <taxon>Mucoromycota</taxon>
        <taxon>Glomeromycotina</taxon>
        <taxon>Glomeromycetes</taxon>
        <taxon>Diversisporales</taxon>
        <taxon>Gigasporaceae</taxon>
        <taxon>Gigaspora</taxon>
    </lineage>
</organism>
<accession>A0ABN7VN34</accession>
<dbReference type="EMBL" id="CAJVQB010018523">
    <property type="protein sequence ID" value="CAG8787933.1"/>
    <property type="molecule type" value="Genomic_DNA"/>
</dbReference>
<protein>
    <submittedName>
        <fullName evidence="1">2620_t:CDS:1</fullName>
    </submittedName>
</protein>